<sequence length="487" mass="56204">RLREMRKERRLLLQEKRNLQDGLDLAWKNLRIFAHVKDELLRELDKTSLEAQEDKKRGQAATKALEDSKLAFEAELQTLKSTHQQEIRDLRDKLTHEVEKRDHIQKAYGKQLSVHQTEQSLMRQRLKDQQALQTRQFEEELEQQVMQITNKAEEDRIVHELALREKILKHEQDRKDLQEVMEGRQYQLKENARQQRERYHAEIERLQSSTNIQLAEYRTELETLQHELKSKFHDLNLAIEVVTEPINLGDIALPQGSQLDLYRVLERDGMGAIRFLLRSIIWDEVMDGFFSAPFGFGVLGSGHGRNRLFQLYSSWRRVLDEDDATSAAETAQPDFDLFQRDQHANLWRCATFSSIRSMIAECDDGNRKETISLYITNKSKVKQDVLNVLSSVTSTVPDGVKRKVDDIVDLAGDLALEAGVHDAHLGLGFPSKGDSVQIRHGFVDCEDEDAIDEVVEEVELVVCPYFYCIGDGNGNFSTLRPIVQGKI</sequence>
<feature type="non-terminal residue" evidence="2">
    <location>
        <position position="487"/>
    </location>
</feature>
<keyword evidence="1" id="KW-0175">Coiled coil</keyword>
<evidence type="ECO:0000313" key="3">
    <source>
        <dbReference type="Proteomes" id="UP001302126"/>
    </source>
</evidence>
<name>A0AAN6WVP9_9PEZI</name>
<reference evidence="2" key="2">
    <citation type="submission" date="2023-05" db="EMBL/GenBank/DDBJ databases">
        <authorList>
            <consortium name="Lawrence Berkeley National Laboratory"/>
            <person name="Steindorff A."/>
            <person name="Hensen N."/>
            <person name="Bonometti L."/>
            <person name="Westerberg I."/>
            <person name="Brannstrom I.O."/>
            <person name="Guillou S."/>
            <person name="Cros-Aarteil S."/>
            <person name="Calhoun S."/>
            <person name="Haridas S."/>
            <person name="Kuo A."/>
            <person name="Mondo S."/>
            <person name="Pangilinan J."/>
            <person name="Riley R."/>
            <person name="Labutti K."/>
            <person name="Andreopoulos B."/>
            <person name="Lipzen A."/>
            <person name="Chen C."/>
            <person name="Yanf M."/>
            <person name="Daum C."/>
            <person name="Ng V."/>
            <person name="Clum A."/>
            <person name="Ohm R."/>
            <person name="Martin F."/>
            <person name="Silar P."/>
            <person name="Natvig D."/>
            <person name="Lalanne C."/>
            <person name="Gautier V."/>
            <person name="Ament-Velasquez S.L."/>
            <person name="Kruys A."/>
            <person name="Hutchinson M.I."/>
            <person name="Powell A.J."/>
            <person name="Barry K."/>
            <person name="Miller A.N."/>
            <person name="Grigoriev I.V."/>
            <person name="Debuchy R."/>
            <person name="Gladieux P."/>
            <person name="Thoren M.H."/>
            <person name="Johannesson H."/>
        </authorList>
    </citation>
    <scope>NUCLEOTIDE SEQUENCE</scope>
    <source>
        <strain evidence="2">PSN309</strain>
    </source>
</reference>
<dbReference type="AlphaFoldDB" id="A0AAN6WVP9"/>
<keyword evidence="3" id="KW-1185">Reference proteome</keyword>
<feature type="non-terminal residue" evidence="2">
    <location>
        <position position="1"/>
    </location>
</feature>
<organism evidence="2 3">
    <name type="scientific">Podospora australis</name>
    <dbReference type="NCBI Taxonomy" id="1536484"/>
    <lineage>
        <taxon>Eukaryota</taxon>
        <taxon>Fungi</taxon>
        <taxon>Dikarya</taxon>
        <taxon>Ascomycota</taxon>
        <taxon>Pezizomycotina</taxon>
        <taxon>Sordariomycetes</taxon>
        <taxon>Sordariomycetidae</taxon>
        <taxon>Sordariales</taxon>
        <taxon>Podosporaceae</taxon>
        <taxon>Podospora</taxon>
    </lineage>
</organism>
<reference evidence="2" key="1">
    <citation type="journal article" date="2023" name="Mol. Phylogenet. Evol.">
        <title>Genome-scale phylogeny and comparative genomics of the fungal order Sordariales.</title>
        <authorList>
            <person name="Hensen N."/>
            <person name="Bonometti L."/>
            <person name="Westerberg I."/>
            <person name="Brannstrom I.O."/>
            <person name="Guillou S."/>
            <person name="Cros-Aarteil S."/>
            <person name="Calhoun S."/>
            <person name="Haridas S."/>
            <person name="Kuo A."/>
            <person name="Mondo S."/>
            <person name="Pangilinan J."/>
            <person name="Riley R."/>
            <person name="LaButti K."/>
            <person name="Andreopoulos B."/>
            <person name="Lipzen A."/>
            <person name="Chen C."/>
            <person name="Yan M."/>
            <person name="Daum C."/>
            <person name="Ng V."/>
            <person name="Clum A."/>
            <person name="Steindorff A."/>
            <person name="Ohm R.A."/>
            <person name="Martin F."/>
            <person name="Silar P."/>
            <person name="Natvig D.O."/>
            <person name="Lalanne C."/>
            <person name="Gautier V."/>
            <person name="Ament-Velasquez S.L."/>
            <person name="Kruys A."/>
            <person name="Hutchinson M.I."/>
            <person name="Powell A.J."/>
            <person name="Barry K."/>
            <person name="Miller A.N."/>
            <person name="Grigoriev I.V."/>
            <person name="Debuchy R."/>
            <person name="Gladieux P."/>
            <person name="Hiltunen Thoren M."/>
            <person name="Johannesson H."/>
        </authorList>
    </citation>
    <scope>NUCLEOTIDE SEQUENCE</scope>
    <source>
        <strain evidence="2">PSN309</strain>
    </source>
</reference>
<dbReference type="EMBL" id="MU864382">
    <property type="protein sequence ID" value="KAK4188861.1"/>
    <property type="molecule type" value="Genomic_DNA"/>
</dbReference>
<feature type="coiled-coil region" evidence="1">
    <location>
        <begin position="2"/>
        <end position="93"/>
    </location>
</feature>
<comment type="caution">
    <text evidence="2">The sequence shown here is derived from an EMBL/GenBank/DDBJ whole genome shotgun (WGS) entry which is preliminary data.</text>
</comment>
<evidence type="ECO:0000313" key="2">
    <source>
        <dbReference type="EMBL" id="KAK4188861.1"/>
    </source>
</evidence>
<accession>A0AAN6WVP9</accession>
<proteinExistence type="predicted"/>
<gene>
    <name evidence="2" type="ORF">QBC35DRAFT_355502</name>
</gene>
<dbReference type="Proteomes" id="UP001302126">
    <property type="component" value="Unassembled WGS sequence"/>
</dbReference>
<evidence type="ECO:0000256" key="1">
    <source>
        <dbReference type="SAM" id="Coils"/>
    </source>
</evidence>
<feature type="coiled-coil region" evidence="1">
    <location>
        <begin position="189"/>
        <end position="234"/>
    </location>
</feature>
<protein>
    <submittedName>
        <fullName evidence="2">Uncharacterized protein</fullName>
    </submittedName>
</protein>